<reference evidence="4" key="1">
    <citation type="submission" date="2016-04" db="EMBL/GenBank/DDBJ databases">
        <authorList>
            <person name="Nguyen H.D."/>
            <person name="Samba Siva P."/>
            <person name="Cullis J."/>
            <person name="Levesque C.A."/>
            <person name="Hambleton S."/>
        </authorList>
    </citation>
    <scope>NUCLEOTIDE SEQUENCE</scope>
    <source>
        <strain evidence="4">DAOMC 236426</strain>
    </source>
</reference>
<feature type="region of interest" description="Disordered" evidence="2">
    <location>
        <begin position="362"/>
        <end position="442"/>
    </location>
</feature>
<name>A0A8X7MP41_9BASI</name>
<comment type="caution">
    <text evidence="4">The sequence shown here is derived from an EMBL/GenBank/DDBJ whole genome shotgun (WGS) entry which is preliminary data.</text>
</comment>
<dbReference type="GO" id="GO:0008270">
    <property type="term" value="F:zinc ion binding"/>
    <property type="evidence" value="ECO:0007669"/>
    <property type="project" value="UniProtKB-KW"/>
</dbReference>
<sequence length="442" mass="48804">MTTFTAGSRTTGRIESENAVSKTFANTTTSLLDLFKRLFARAEEQVRNSKERSQSHKKVLRTQARVHERIFVGLLDHLRQFCFSHAVTRSYQEMEASLGWRADLMGLAEEDHGSWQEFANRVAPEEQNNDESIPSPSLPSPSPVPADGGSHGHGSTAEDEAAPETDEVPAFSEFLFLSLGHLIRSVEIQSNQIGSVWNLDTVANKMETPVRMHFVVLIENGGCLCTCTYPLAMGFPCAHMLAAVAEGMPYSLGNIKKRWYTDLTACDGAQGRNCITVPQPRLNLAAPKAPLTEPPAIVARHQNEPVSTNYSKQYVFSEASAHLKMTAEFVNNPGDLAELLQVMARYREEKAKRTMPAIRDPLPVVKIGRPQSRRLRGAAERKKGSKVAKVPAKAKEKEAGSGPKLLDGEGTSPKRKQQQEGKRARPLPPSGRPSKTRRTEKK</sequence>
<accession>A0A8X7MP41</accession>
<keyword evidence="1" id="KW-0862">Zinc</keyword>
<keyword evidence="1" id="KW-0863">Zinc-finger</keyword>
<evidence type="ECO:0000256" key="1">
    <source>
        <dbReference type="PROSITE-ProRule" id="PRU00325"/>
    </source>
</evidence>
<evidence type="ECO:0000313" key="4">
    <source>
        <dbReference type="EMBL" id="KAE8242807.1"/>
    </source>
</evidence>
<feature type="region of interest" description="Disordered" evidence="2">
    <location>
        <begin position="123"/>
        <end position="164"/>
    </location>
</feature>
<evidence type="ECO:0000256" key="2">
    <source>
        <dbReference type="SAM" id="MobiDB-lite"/>
    </source>
</evidence>
<evidence type="ECO:0000259" key="3">
    <source>
        <dbReference type="PROSITE" id="PS50966"/>
    </source>
</evidence>
<evidence type="ECO:0000313" key="5">
    <source>
        <dbReference type="Proteomes" id="UP000077684"/>
    </source>
</evidence>
<keyword evidence="5" id="KW-1185">Reference proteome</keyword>
<proteinExistence type="predicted"/>
<feature type="domain" description="SWIM-type" evidence="3">
    <location>
        <begin position="214"/>
        <end position="248"/>
    </location>
</feature>
<keyword evidence="1" id="KW-0479">Metal-binding</keyword>
<protein>
    <recommendedName>
        <fullName evidence="3">SWIM-type domain-containing protein</fullName>
    </recommendedName>
</protein>
<dbReference type="InterPro" id="IPR007527">
    <property type="entry name" value="Znf_SWIM"/>
</dbReference>
<dbReference type="Pfam" id="PF04434">
    <property type="entry name" value="SWIM"/>
    <property type="match status" value="1"/>
</dbReference>
<gene>
    <name evidence="4" type="ORF">A4X06_0g6752</name>
</gene>
<reference evidence="4" key="2">
    <citation type="journal article" date="2019" name="IMA Fungus">
        <title>Genome sequencing and comparison of five Tilletia species to identify candidate genes for the detection of regulated species infecting wheat.</title>
        <authorList>
            <person name="Nguyen H.D.T."/>
            <person name="Sultana T."/>
            <person name="Kesanakurti P."/>
            <person name="Hambleton S."/>
        </authorList>
    </citation>
    <scope>NUCLEOTIDE SEQUENCE</scope>
    <source>
        <strain evidence="4">DAOMC 236426</strain>
    </source>
</reference>
<dbReference type="Proteomes" id="UP000077684">
    <property type="component" value="Unassembled WGS sequence"/>
</dbReference>
<dbReference type="EMBL" id="LWDE02001033">
    <property type="protein sequence ID" value="KAE8242807.1"/>
    <property type="molecule type" value="Genomic_DNA"/>
</dbReference>
<dbReference type="PROSITE" id="PS50966">
    <property type="entry name" value="ZF_SWIM"/>
    <property type="match status" value="1"/>
</dbReference>
<dbReference type="AlphaFoldDB" id="A0A8X7MP41"/>
<organism evidence="4 5">
    <name type="scientific">Tilletia controversa</name>
    <name type="common">dwarf bunt fungus</name>
    <dbReference type="NCBI Taxonomy" id="13291"/>
    <lineage>
        <taxon>Eukaryota</taxon>
        <taxon>Fungi</taxon>
        <taxon>Dikarya</taxon>
        <taxon>Basidiomycota</taxon>
        <taxon>Ustilaginomycotina</taxon>
        <taxon>Exobasidiomycetes</taxon>
        <taxon>Tilletiales</taxon>
        <taxon>Tilletiaceae</taxon>
        <taxon>Tilletia</taxon>
    </lineage>
</organism>